<name>A0AAW5HY97_9CORY</name>
<gene>
    <name evidence="4" type="ORF">JMN37_07430</name>
</gene>
<evidence type="ECO:0000259" key="3">
    <source>
        <dbReference type="Pfam" id="PF10756"/>
    </source>
</evidence>
<evidence type="ECO:0000256" key="2">
    <source>
        <dbReference type="SAM" id="Phobius"/>
    </source>
</evidence>
<evidence type="ECO:0000256" key="1">
    <source>
        <dbReference type="SAM" id="MobiDB-lite"/>
    </source>
</evidence>
<protein>
    <submittedName>
        <fullName evidence="4">PH domain-containing protein</fullName>
    </submittedName>
</protein>
<keyword evidence="5" id="KW-1185">Reference proteome</keyword>
<reference evidence="4 5" key="1">
    <citation type="submission" date="2021-01" db="EMBL/GenBank/DDBJ databases">
        <title>Identification and Characterization of Corynebacterium sp.</title>
        <authorList>
            <person name="Luo Q."/>
            <person name="Qu P."/>
            <person name="Chen Q."/>
        </authorList>
    </citation>
    <scope>NUCLEOTIDE SEQUENCE [LARGE SCALE GENOMIC DNA]</scope>
    <source>
        <strain evidence="4 5">MC-18</strain>
    </source>
</reference>
<evidence type="ECO:0000313" key="5">
    <source>
        <dbReference type="Proteomes" id="UP001205920"/>
    </source>
</evidence>
<accession>A0AAW5HY97</accession>
<comment type="caution">
    <text evidence="4">The sequence shown here is derived from an EMBL/GenBank/DDBJ whole genome shotgun (WGS) entry which is preliminary data.</text>
</comment>
<keyword evidence="2" id="KW-0472">Membrane</keyword>
<proteinExistence type="predicted"/>
<organism evidence="4 5">
    <name type="scientific">Corynebacterium lipophilum</name>
    <dbReference type="NCBI Taxonomy" id="2804918"/>
    <lineage>
        <taxon>Bacteria</taxon>
        <taxon>Bacillati</taxon>
        <taxon>Actinomycetota</taxon>
        <taxon>Actinomycetes</taxon>
        <taxon>Mycobacteriales</taxon>
        <taxon>Corynebacteriaceae</taxon>
        <taxon>Corynebacterium</taxon>
    </lineage>
</organism>
<keyword evidence="2" id="KW-0812">Transmembrane</keyword>
<feature type="domain" description="Low molecular weight protein antigen 6 PH" evidence="3">
    <location>
        <begin position="54"/>
        <end position="121"/>
    </location>
</feature>
<dbReference type="RefSeq" id="WP_252931508.1">
    <property type="nucleotide sequence ID" value="NZ_JAEUWV010000010.1"/>
</dbReference>
<sequence>MTDSPTTFRPSKQHVIAVVLMTGIALIGISWAPLILGWLLIIPLAWLLWIFTASTTISERGIALRYMVKPNVTIAWSDLAGIAFQGAKAKATTLDGASHTMPGVTFNMLPELAEASRGRITDVITQAQEAADGKYEIINKDGNKVLMSREAYDEYVKAHPDLPGPRPEPAPRTKE</sequence>
<dbReference type="Proteomes" id="UP001205920">
    <property type="component" value="Unassembled WGS sequence"/>
</dbReference>
<feature type="transmembrane region" description="Helical" evidence="2">
    <location>
        <begin position="38"/>
        <end position="57"/>
    </location>
</feature>
<dbReference type="InterPro" id="IPR019692">
    <property type="entry name" value="CFP-6_PH"/>
</dbReference>
<dbReference type="EMBL" id="JAEUWV010000010">
    <property type="protein sequence ID" value="MCO6394806.1"/>
    <property type="molecule type" value="Genomic_DNA"/>
</dbReference>
<dbReference type="Pfam" id="PF10756">
    <property type="entry name" value="bPH_6"/>
    <property type="match status" value="1"/>
</dbReference>
<evidence type="ECO:0000313" key="4">
    <source>
        <dbReference type="EMBL" id="MCO6394806.1"/>
    </source>
</evidence>
<dbReference type="AlphaFoldDB" id="A0AAW5HY97"/>
<feature type="transmembrane region" description="Helical" evidence="2">
    <location>
        <begin position="15"/>
        <end position="32"/>
    </location>
</feature>
<feature type="region of interest" description="Disordered" evidence="1">
    <location>
        <begin position="156"/>
        <end position="175"/>
    </location>
</feature>
<keyword evidence="2" id="KW-1133">Transmembrane helix</keyword>